<evidence type="ECO:0000256" key="1">
    <source>
        <dbReference type="ARBA" id="ARBA00006442"/>
    </source>
</evidence>
<keyword evidence="3" id="KW-0274">FAD</keyword>
<protein>
    <recommendedName>
        <fullName evidence="6">FAD/NAD(P)-binding domain-containing protein</fullName>
    </recommendedName>
</protein>
<dbReference type="GO" id="GO:0050660">
    <property type="term" value="F:flavin adenine dinucleotide binding"/>
    <property type="evidence" value="ECO:0007669"/>
    <property type="project" value="TreeGrafter"/>
</dbReference>
<evidence type="ECO:0000256" key="3">
    <source>
        <dbReference type="ARBA" id="ARBA00022827"/>
    </source>
</evidence>
<feature type="repeat" description="ANK" evidence="5">
    <location>
        <begin position="85"/>
        <end position="124"/>
    </location>
</feature>
<dbReference type="InterPro" id="IPR023753">
    <property type="entry name" value="FAD/NAD-binding_dom"/>
</dbReference>
<evidence type="ECO:0000313" key="8">
    <source>
        <dbReference type="Proteomes" id="UP000326532"/>
    </source>
</evidence>
<name>A0A5N6DB14_ASPPA</name>
<dbReference type="PANTHER" id="PTHR43735">
    <property type="entry name" value="APOPTOSIS-INDUCING FACTOR 1"/>
    <property type="match status" value="1"/>
</dbReference>
<evidence type="ECO:0000256" key="2">
    <source>
        <dbReference type="ARBA" id="ARBA00022630"/>
    </source>
</evidence>
<dbReference type="Gene3D" id="3.50.50.100">
    <property type="match status" value="1"/>
</dbReference>
<keyword evidence="8" id="KW-1185">Reference proteome</keyword>
<comment type="similarity">
    <text evidence="1">Belongs to the FAD-dependent oxidoreductase family.</text>
</comment>
<dbReference type="SUPFAM" id="SSF48403">
    <property type="entry name" value="Ankyrin repeat"/>
    <property type="match status" value="1"/>
</dbReference>
<dbReference type="InterPro" id="IPR036770">
    <property type="entry name" value="Ankyrin_rpt-contain_sf"/>
</dbReference>
<dbReference type="GO" id="GO:0005737">
    <property type="term" value="C:cytoplasm"/>
    <property type="evidence" value="ECO:0007669"/>
    <property type="project" value="TreeGrafter"/>
</dbReference>
<dbReference type="EMBL" id="ML735004">
    <property type="protein sequence ID" value="KAB8202434.1"/>
    <property type="molecule type" value="Genomic_DNA"/>
</dbReference>
<evidence type="ECO:0000256" key="4">
    <source>
        <dbReference type="ARBA" id="ARBA00023002"/>
    </source>
</evidence>
<dbReference type="Pfam" id="PF07992">
    <property type="entry name" value="Pyr_redox_2"/>
    <property type="match status" value="1"/>
</dbReference>
<reference evidence="7 8" key="1">
    <citation type="submission" date="2019-04" db="EMBL/GenBank/DDBJ databases">
        <title>Fungal friends and foes A comparative genomics study of 23 Aspergillus species from section Flavi.</title>
        <authorList>
            <consortium name="DOE Joint Genome Institute"/>
            <person name="Kjaerbolling I."/>
            <person name="Vesth T.C."/>
            <person name="Frisvad J.C."/>
            <person name="Nybo J.L."/>
            <person name="Theobald S."/>
            <person name="Kildgaard S."/>
            <person name="Petersen T.I."/>
            <person name="Kuo A."/>
            <person name="Sato A."/>
            <person name="Lyhne E.K."/>
            <person name="Kogle M.E."/>
            <person name="Wiebenga A."/>
            <person name="Kun R.S."/>
            <person name="Lubbers R.J."/>
            <person name="Makela M.R."/>
            <person name="Barry K."/>
            <person name="Chovatia M."/>
            <person name="Clum A."/>
            <person name="Daum C."/>
            <person name="Haridas S."/>
            <person name="He G."/>
            <person name="LaButti K."/>
            <person name="Lipzen A."/>
            <person name="Mondo S."/>
            <person name="Pangilinan J."/>
            <person name="Riley R."/>
            <person name="Salamov A."/>
            <person name="Simmons B.A."/>
            <person name="Magnuson J.K."/>
            <person name="Henrissat B."/>
            <person name="Mortensen U.H."/>
            <person name="Larsen T.O."/>
            <person name="De vries R.P."/>
            <person name="Grigoriev I.V."/>
            <person name="Machida M."/>
            <person name="Baker S.E."/>
            <person name="Andersen M.R."/>
        </authorList>
    </citation>
    <scope>NUCLEOTIDE SEQUENCE [LARGE SCALE GENOMIC DNA]</scope>
    <source>
        <strain evidence="7 8">CBS 117618</strain>
    </source>
</reference>
<keyword evidence="2" id="KW-0285">Flavoprotein</keyword>
<dbReference type="SUPFAM" id="SSF51905">
    <property type="entry name" value="FAD/NAD(P)-binding domain"/>
    <property type="match status" value="1"/>
</dbReference>
<evidence type="ECO:0000256" key="5">
    <source>
        <dbReference type="PROSITE-ProRule" id="PRU00023"/>
    </source>
</evidence>
<dbReference type="VEuPathDB" id="FungiDB:BDV34DRAFT_215491"/>
<gene>
    <name evidence="7" type="ORF">BDV34DRAFT_215491</name>
</gene>
<organism evidence="7 8">
    <name type="scientific">Aspergillus parasiticus</name>
    <dbReference type="NCBI Taxonomy" id="5067"/>
    <lineage>
        <taxon>Eukaryota</taxon>
        <taxon>Fungi</taxon>
        <taxon>Dikarya</taxon>
        <taxon>Ascomycota</taxon>
        <taxon>Pezizomycotina</taxon>
        <taxon>Eurotiomycetes</taxon>
        <taxon>Eurotiomycetidae</taxon>
        <taxon>Eurotiales</taxon>
        <taxon>Aspergillaceae</taxon>
        <taxon>Aspergillus</taxon>
        <taxon>Aspergillus subgen. Circumdati</taxon>
    </lineage>
</organism>
<evidence type="ECO:0000313" key="7">
    <source>
        <dbReference type="EMBL" id="KAB8202434.1"/>
    </source>
</evidence>
<accession>A0A5N6DB14</accession>
<dbReference type="AlphaFoldDB" id="A0A5N6DB14"/>
<keyword evidence="4" id="KW-0560">Oxidoreductase</keyword>
<dbReference type="InterPro" id="IPR002110">
    <property type="entry name" value="Ankyrin_rpt"/>
</dbReference>
<dbReference type="Pfam" id="PF00023">
    <property type="entry name" value="Ank"/>
    <property type="match status" value="1"/>
</dbReference>
<sequence length="508" mass="56046">MADEGASPRELVVEACRRDQPHLIEQVLKGMEGKSNEEVAEFFNGVTDSMGNHALHICATYGSGDTMDCLFDIQYFECDPLTRLDKDTPLHNAVRYANEKDREIGLEMIEMMCEAGCDPRVRNKHGQKPADLVYNNPEIKSILQKTEYVLAEGLRDNADNGSVHDSAIFEQYQDDRTRNFRFIHGTVTQLDHTSRNVTVSFTANDTIDTIDFHTLVIATGSSTPSPLLGLNRDIGDLRENWTAFRKALPTAKNIIISGGGPAGVETAGELGEYLNGRAWWFRSKLANPRVPITVVTSGPQILPLLRPSLANLAEQYLAQVGVTVIKSARVQNVAPRADSKDALTAKTTVTLEDGQTLGADLYIPATGTRANAGFIDRSLLTPDGRVDTNPSTLRVDKAGPRVYAIGDVSSWARPTVHFIVEAIPVLCANMKRDLLLAAGEDEGSVGEDRLFKEDTRETQVVPIGKSKGVGAAMGYRLPSFLVWLLKGRDYWLWTTEKLWSGRQWSKEL</sequence>
<evidence type="ECO:0000259" key="6">
    <source>
        <dbReference type="Pfam" id="PF07992"/>
    </source>
</evidence>
<dbReference type="Gene3D" id="1.25.40.20">
    <property type="entry name" value="Ankyrin repeat-containing domain"/>
    <property type="match status" value="1"/>
</dbReference>
<dbReference type="PANTHER" id="PTHR43735:SF3">
    <property type="entry name" value="FERROPTOSIS SUPPRESSOR PROTEIN 1"/>
    <property type="match status" value="1"/>
</dbReference>
<dbReference type="PROSITE" id="PS50088">
    <property type="entry name" value="ANK_REPEAT"/>
    <property type="match status" value="1"/>
</dbReference>
<keyword evidence="5" id="KW-0040">ANK repeat</keyword>
<dbReference type="GO" id="GO:0004174">
    <property type="term" value="F:electron-transferring-flavoprotein dehydrogenase activity"/>
    <property type="evidence" value="ECO:0007669"/>
    <property type="project" value="TreeGrafter"/>
</dbReference>
<feature type="domain" description="FAD/NAD(P)-binding" evidence="6">
    <location>
        <begin position="160"/>
        <end position="413"/>
    </location>
</feature>
<dbReference type="Proteomes" id="UP000326532">
    <property type="component" value="Unassembled WGS sequence"/>
</dbReference>
<proteinExistence type="inferred from homology"/>
<dbReference type="InterPro" id="IPR036188">
    <property type="entry name" value="FAD/NAD-bd_sf"/>
</dbReference>